<keyword evidence="2" id="KW-1185">Reference proteome</keyword>
<evidence type="ECO:0008006" key="3">
    <source>
        <dbReference type="Google" id="ProtNLM"/>
    </source>
</evidence>
<sequence>MAIDPQHIILASFRISAPRGSRVKIARAAEEFGMSAAEFVRLAMVEKLAIAGGPDGASARDKAS</sequence>
<protein>
    <recommendedName>
        <fullName evidence="3">Ribbon-helix-helix protein CopG domain-containing protein</fullName>
    </recommendedName>
</protein>
<evidence type="ECO:0000313" key="1">
    <source>
        <dbReference type="EMBL" id="ACK51691.1"/>
    </source>
</evidence>
<dbReference type="EMBL" id="CP001280">
    <property type="protein sequence ID" value="ACK51691.1"/>
    <property type="molecule type" value="Genomic_DNA"/>
</dbReference>
<organism evidence="1 2">
    <name type="scientific">Methylocella silvestris (strain DSM 15510 / CIP 108128 / LMG 27833 / NCIMB 13906 / BL2)</name>
    <dbReference type="NCBI Taxonomy" id="395965"/>
    <lineage>
        <taxon>Bacteria</taxon>
        <taxon>Pseudomonadati</taxon>
        <taxon>Pseudomonadota</taxon>
        <taxon>Alphaproteobacteria</taxon>
        <taxon>Hyphomicrobiales</taxon>
        <taxon>Beijerinckiaceae</taxon>
        <taxon>Methylocella</taxon>
    </lineage>
</organism>
<dbReference type="RefSeq" id="WP_012591760.1">
    <property type="nucleotide sequence ID" value="NC_011666.1"/>
</dbReference>
<name>B8ERZ3_METSB</name>
<gene>
    <name evidence="1" type="ordered locus">Msil_2771</name>
</gene>
<dbReference type="HOGENOM" id="CLU_2862727_0_0_5"/>
<evidence type="ECO:0000313" key="2">
    <source>
        <dbReference type="Proteomes" id="UP000002257"/>
    </source>
</evidence>
<accession>B8ERZ3</accession>
<reference evidence="1 2" key="1">
    <citation type="journal article" date="2010" name="J. Bacteriol.">
        <title>Complete genome sequence of the aerobic facultative methanotroph Methylocella silvestris BL2.</title>
        <authorList>
            <person name="Chen Y."/>
            <person name="Crombie A."/>
            <person name="Rahman M.T."/>
            <person name="Dedysh S.N."/>
            <person name="Liesack W."/>
            <person name="Stott M.B."/>
            <person name="Alam M."/>
            <person name="Theisen A.R."/>
            <person name="Murrell J.C."/>
            <person name="Dunfield P.F."/>
        </authorList>
    </citation>
    <scope>NUCLEOTIDE SEQUENCE [LARGE SCALE GENOMIC DNA]</scope>
    <source>
        <strain evidence="2">DSM 15510 / CIP 108128 / LMG 27833 / NCIMB 13906 / BL2</strain>
    </source>
</reference>
<dbReference type="AlphaFoldDB" id="B8ERZ3"/>
<proteinExistence type="predicted"/>
<dbReference type="KEGG" id="msl:Msil_2771"/>
<dbReference type="Proteomes" id="UP000002257">
    <property type="component" value="Chromosome"/>
</dbReference>